<proteinExistence type="predicted"/>
<dbReference type="EMBL" id="CAUIWU010000002">
    <property type="protein sequence ID" value="CAJ1048204.1"/>
    <property type="molecule type" value="Genomic_DNA"/>
</dbReference>
<keyword evidence="3" id="KW-1185">Reference proteome</keyword>
<protein>
    <submittedName>
        <fullName evidence="2">Uncharacterized protein</fullName>
    </submittedName>
</protein>
<organism evidence="2 3">
    <name type="scientific">Xyrichtys novacula</name>
    <name type="common">Pearly razorfish</name>
    <name type="synonym">Hemipteronotus novacula</name>
    <dbReference type="NCBI Taxonomy" id="13765"/>
    <lineage>
        <taxon>Eukaryota</taxon>
        <taxon>Metazoa</taxon>
        <taxon>Chordata</taxon>
        <taxon>Craniata</taxon>
        <taxon>Vertebrata</taxon>
        <taxon>Euteleostomi</taxon>
        <taxon>Actinopterygii</taxon>
        <taxon>Neopterygii</taxon>
        <taxon>Teleostei</taxon>
        <taxon>Neoteleostei</taxon>
        <taxon>Acanthomorphata</taxon>
        <taxon>Eupercaria</taxon>
        <taxon>Labriformes</taxon>
        <taxon>Labridae</taxon>
        <taxon>Xyrichtys</taxon>
    </lineage>
</organism>
<dbReference type="Gene3D" id="3.40.50.12700">
    <property type="match status" value="1"/>
</dbReference>
<dbReference type="SUPFAM" id="SSF52266">
    <property type="entry name" value="SGNH hydrolase"/>
    <property type="match status" value="1"/>
</dbReference>
<evidence type="ECO:0000313" key="2">
    <source>
        <dbReference type="EMBL" id="CAJ1048204.1"/>
    </source>
</evidence>
<evidence type="ECO:0000256" key="1">
    <source>
        <dbReference type="SAM" id="MobiDB-lite"/>
    </source>
</evidence>
<name>A0AAV1EHJ8_XYRNO</name>
<evidence type="ECO:0000313" key="3">
    <source>
        <dbReference type="Proteomes" id="UP001178508"/>
    </source>
</evidence>
<feature type="compositionally biased region" description="Low complexity" evidence="1">
    <location>
        <begin position="222"/>
        <end position="237"/>
    </location>
</feature>
<accession>A0AAV1EHJ8</accession>
<dbReference type="Proteomes" id="UP001178508">
    <property type="component" value="Unassembled WGS sequence"/>
</dbReference>
<gene>
    <name evidence="2" type="ORF">XNOV1_A043374</name>
</gene>
<sequence length="390" mass="41809">MAPLTSPPDCVRCSCLTVKITELEDQISNLYKIQEAEQFLDTFILGSVLTNPTAGSVPPPVTEPAAPAICPAAEATSSPPVTEPAAPAVGPVVAMDFLPAEEPNNSWVRLGARPKLILVSSIPSHQAPWIGIGDGTRGGRRSFRVPPSRDIKLQNKYDVLRDFPSLLAEELPAHCQNNSPPLSSPAKPQRPTCRSLPQFTPAPKRVPVSCSVHPSPSPPPSQKHISQSKLLLELSQSPEDKKSQNHSSSPSSAPPPAPASTALGSKHLVQPPAPTPLFSPTALIIGDSLSEFTKANFIGLFDLLISSRKSIFIAGPIPTLACGDERFNRLCYLHAWLESTCSTHKINFIHNFNSFWSHSVFAHDGLHLNSSFIVIVIAITCGPPHAPAVH</sequence>
<reference evidence="2" key="1">
    <citation type="submission" date="2023-08" db="EMBL/GenBank/DDBJ databases">
        <authorList>
            <person name="Alioto T."/>
            <person name="Alioto T."/>
            <person name="Gomez Garrido J."/>
        </authorList>
    </citation>
    <scope>NUCLEOTIDE SEQUENCE</scope>
</reference>
<feature type="region of interest" description="Disordered" evidence="1">
    <location>
        <begin position="174"/>
        <end position="266"/>
    </location>
</feature>
<comment type="caution">
    <text evidence="2">The sequence shown here is derived from an EMBL/GenBank/DDBJ whole genome shotgun (WGS) entry which is preliminary data.</text>
</comment>
<dbReference type="AlphaFoldDB" id="A0AAV1EHJ8"/>